<dbReference type="Proteomes" id="UP000789920">
    <property type="component" value="Unassembled WGS sequence"/>
</dbReference>
<gene>
    <name evidence="1" type="ORF">RPERSI_LOCUS24242</name>
</gene>
<proteinExistence type="predicted"/>
<evidence type="ECO:0000313" key="1">
    <source>
        <dbReference type="EMBL" id="CAG8815525.1"/>
    </source>
</evidence>
<organism evidence="1 2">
    <name type="scientific">Racocetra persica</name>
    <dbReference type="NCBI Taxonomy" id="160502"/>
    <lineage>
        <taxon>Eukaryota</taxon>
        <taxon>Fungi</taxon>
        <taxon>Fungi incertae sedis</taxon>
        <taxon>Mucoromycota</taxon>
        <taxon>Glomeromycotina</taxon>
        <taxon>Glomeromycetes</taxon>
        <taxon>Diversisporales</taxon>
        <taxon>Gigasporaceae</taxon>
        <taxon>Racocetra</taxon>
    </lineage>
</organism>
<protein>
    <submittedName>
        <fullName evidence="1">32704_t:CDS:1</fullName>
    </submittedName>
</protein>
<sequence>MKDGTKKLLLHDGTMPDGSKHIMTYIDNANVKRPKRIKQPDPNNPNCCALHILSVQPDFAAQRSRIRE</sequence>
<dbReference type="EMBL" id="CAJVQC010077393">
    <property type="protein sequence ID" value="CAG8815525.1"/>
    <property type="molecule type" value="Genomic_DNA"/>
</dbReference>
<accession>A0ACA9RY60</accession>
<comment type="caution">
    <text evidence="1">The sequence shown here is derived from an EMBL/GenBank/DDBJ whole genome shotgun (WGS) entry which is preliminary data.</text>
</comment>
<feature type="non-terminal residue" evidence="1">
    <location>
        <position position="68"/>
    </location>
</feature>
<keyword evidence="2" id="KW-1185">Reference proteome</keyword>
<name>A0ACA9RY60_9GLOM</name>
<evidence type="ECO:0000313" key="2">
    <source>
        <dbReference type="Proteomes" id="UP000789920"/>
    </source>
</evidence>
<feature type="non-terminal residue" evidence="1">
    <location>
        <position position="1"/>
    </location>
</feature>
<reference evidence="1" key="1">
    <citation type="submission" date="2021-06" db="EMBL/GenBank/DDBJ databases">
        <authorList>
            <person name="Kallberg Y."/>
            <person name="Tangrot J."/>
            <person name="Rosling A."/>
        </authorList>
    </citation>
    <scope>NUCLEOTIDE SEQUENCE</scope>
    <source>
        <strain evidence="1">MA461A</strain>
    </source>
</reference>